<evidence type="ECO:0000313" key="2">
    <source>
        <dbReference type="EMBL" id="MBX52508.1"/>
    </source>
</evidence>
<organism evidence="2">
    <name type="scientific">Rhizophora mucronata</name>
    <name type="common">Asiatic mangrove</name>
    <dbReference type="NCBI Taxonomy" id="61149"/>
    <lineage>
        <taxon>Eukaryota</taxon>
        <taxon>Viridiplantae</taxon>
        <taxon>Streptophyta</taxon>
        <taxon>Embryophyta</taxon>
        <taxon>Tracheophyta</taxon>
        <taxon>Spermatophyta</taxon>
        <taxon>Magnoliopsida</taxon>
        <taxon>eudicotyledons</taxon>
        <taxon>Gunneridae</taxon>
        <taxon>Pentapetalae</taxon>
        <taxon>rosids</taxon>
        <taxon>fabids</taxon>
        <taxon>Malpighiales</taxon>
        <taxon>Rhizophoraceae</taxon>
        <taxon>Rhizophora</taxon>
    </lineage>
</organism>
<feature type="chain" id="PRO_5015131793" evidence="1">
    <location>
        <begin position="24"/>
        <end position="47"/>
    </location>
</feature>
<accession>A0A2P2PCN3</accession>
<evidence type="ECO:0000256" key="1">
    <source>
        <dbReference type="SAM" id="SignalP"/>
    </source>
</evidence>
<proteinExistence type="predicted"/>
<sequence>MLRKGRKRLPLYLILHMFRFLTCAPAVAFHSQSSLAYPHPLTHRQAL</sequence>
<feature type="signal peptide" evidence="1">
    <location>
        <begin position="1"/>
        <end position="23"/>
    </location>
</feature>
<keyword evidence="1" id="KW-0732">Signal</keyword>
<protein>
    <submittedName>
        <fullName evidence="2">Uncharacterized protein</fullName>
    </submittedName>
</protein>
<name>A0A2P2PCN3_RHIMU</name>
<dbReference type="EMBL" id="GGEC01072024">
    <property type="protein sequence ID" value="MBX52508.1"/>
    <property type="molecule type" value="Transcribed_RNA"/>
</dbReference>
<reference evidence="2" key="1">
    <citation type="submission" date="2018-02" db="EMBL/GenBank/DDBJ databases">
        <title>Rhizophora mucronata_Transcriptome.</title>
        <authorList>
            <person name="Meera S.P."/>
            <person name="Sreeshan A."/>
            <person name="Augustine A."/>
        </authorList>
    </citation>
    <scope>NUCLEOTIDE SEQUENCE</scope>
    <source>
        <tissue evidence="2">Leaf</tissue>
    </source>
</reference>
<dbReference type="AlphaFoldDB" id="A0A2P2PCN3"/>